<evidence type="ECO:0000313" key="8">
    <source>
        <dbReference type="EMBL" id="KAA8568958.1"/>
    </source>
</evidence>
<dbReference type="InterPro" id="IPR052374">
    <property type="entry name" value="SERAC1"/>
</dbReference>
<dbReference type="Proteomes" id="UP000322873">
    <property type="component" value="Unassembled WGS sequence"/>
</dbReference>
<evidence type="ECO:0000256" key="4">
    <source>
        <dbReference type="ARBA" id="ARBA00022824"/>
    </source>
</evidence>
<dbReference type="SUPFAM" id="SSF53474">
    <property type="entry name" value="alpha/beta-Hydrolases"/>
    <property type="match status" value="1"/>
</dbReference>
<dbReference type="PANTHER" id="PTHR48182">
    <property type="entry name" value="PROTEIN SERAC1"/>
    <property type="match status" value="1"/>
</dbReference>
<dbReference type="GO" id="GO:0005739">
    <property type="term" value="C:mitochondrion"/>
    <property type="evidence" value="ECO:0007669"/>
    <property type="project" value="UniProtKB-SubCell"/>
</dbReference>
<dbReference type="InterPro" id="IPR029058">
    <property type="entry name" value="AB_hydrolase_fold"/>
</dbReference>
<feature type="compositionally biased region" description="Low complexity" evidence="7">
    <location>
        <begin position="704"/>
        <end position="716"/>
    </location>
</feature>
<name>A0A5M9JHD8_MONFR</name>
<keyword evidence="5" id="KW-0496">Mitochondrion</keyword>
<reference evidence="8 9" key="1">
    <citation type="submission" date="2019-06" db="EMBL/GenBank/DDBJ databases">
        <title>Genome Sequence of the Brown Rot Fungal Pathogen Monilinia fructicola.</title>
        <authorList>
            <person name="De Miccolis Angelini R.M."/>
            <person name="Landi L."/>
            <person name="Abate D."/>
            <person name="Pollastro S."/>
            <person name="Romanazzi G."/>
            <person name="Faretra F."/>
        </authorList>
    </citation>
    <scope>NUCLEOTIDE SEQUENCE [LARGE SCALE GENOMIC DNA]</scope>
    <source>
        <strain evidence="8 9">Mfrc123</strain>
    </source>
</reference>
<evidence type="ECO:0000256" key="2">
    <source>
        <dbReference type="ARBA" id="ARBA00004240"/>
    </source>
</evidence>
<gene>
    <name evidence="8" type="ORF">EYC84_007933</name>
</gene>
<feature type="region of interest" description="Disordered" evidence="7">
    <location>
        <begin position="691"/>
        <end position="783"/>
    </location>
</feature>
<feature type="region of interest" description="Disordered" evidence="7">
    <location>
        <begin position="556"/>
        <end position="581"/>
    </location>
</feature>
<dbReference type="EMBL" id="VICG01000009">
    <property type="protein sequence ID" value="KAA8568958.1"/>
    <property type="molecule type" value="Genomic_DNA"/>
</dbReference>
<feature type="compositionally biased region" description="Polar residues" evidence="7">
    <location>
        <begin position="722"/>
        <end position="764"/>
    </location>
</feature>
<dbReference type="Gene3D" id="3.40.50.1820">
    <property type="entry name" value="alpha/beta hydrolase"/>
    <property type="match status" value="1"/>
</dbReference>
<feature type="region of interest" description="Disordered" evidence="7">
    <location>
        <begin position="599"/>
        <end position="637"/>
    </location>
</feature>
<feature type="compositionally biased region" description="Low complexity" evidence="7">
    <location>
        <begin position="568"/>
        <end position="578"/>
    </location>
</feature>
<dbReference type="GO" id="GO:0016020">
    <property type="term" value="C:membrane"/>
    <property type="evidence" value="ECO:0007669"/>
    <property type="project" value="UniProtKB-SubCell"/>
</dbReference>
<evidence type="ECO:0000256" key="5">
    <source>
        <dbReference type="ARBA" id="ARBA00023128"/>
    </source>
</evidence>
<comment type="caution">
    <text evidence="8">The sequence shown here is derived from an EMBL/GenBank/DDBJ whole genome shotgun (WGS) entry which is preliminary data.</text>
</comment>
<accession>A0A5M9JHD8</accession>
<dbReference type="PANTHER" id="PTHR48182:SF2">
    <property type="entry name" value="PROTEIN SERAC1"/>
    <property type="match status" value="1"/>
</dbReference>
<protein>
    <recommendedName>
        <fullName evidence="10">DUF676 domain-containing protein</fullName>
    </recommendedName>
</protein>
<dbReference type="VEuPathDB" id="FungiDB:MFRU_017g01260"/>
<dbReference type="GO" id="GO:0005783">
    <property type="term" value="C:endoplasmic reticulum"/>
    <property type="evidence" value="ECO:0007669"/>
    <property type="project" value="UniProtKB-SubCell"/>
</dbReference>
<organism evidence="8 9">
    <name type="scientific">Monilinia fructicola</name>
    <name type="common">Brown rot fungus</name>
    <name type="synonym">Ciboria fructicola</name>
    <dbReference type="NCBI Taxonomy" id="38448"/>
    <lineage>
        <taxon>Eukaryota</taxon>
        <taxon>Fungi</taxon>
        <taxon>Dikarya</taxon>
        <taxon>Ascomycota</taxon>
        <taxon>Pezizomycotina</taxon>
        <taxon>Leotiomycetes</taxon>
        <taxon>Helotiales</taxon>
        <taxon>Sclerotiniaceae</taxon>
        <taxon>Monilinia</taxon>
    </lineage>
</organism>
<evidence type="ECO:0000256" key="7">
    <source>
        <dbReference type="SAM" id="MobiDB-lite"/>
    </source>
</evidence>
<dbReference type="AlphaFoldDB" id="A0A5M9JHD8"/>
<feature type="compositionally biased region" description="Basic and acidic residues" evidence="7">
    <location>
        <begin position="611"/>
        <end position="621"/>
    </location>
</feature>
<proteinExistence type="predicted"/>
<evidence type="ECO:0000256" key="1">
    <source>
        <dbReference type="ARBA" id="ARBA00004173"/>
    </source>
</evidence>
<keyword evidence="9" id="KW-1185">Reference proteome</keyword>
<keyword evidence="6" id="KW-0472">Membrane</keyword>
<evidence type="ECO:0000256" key="3">
    <source>
        <dbReference type="ARBA" id="ARBA00004370"/>
    </source>
</evidence>
<evidence type="ECO:0008006" key="10">
    <source>
        <dbReference type="Google" id="ProtNLM"/>
    </source>
</evidence>
<comment type="subcellular location">
    <subcellularLocation>
        <location evidence="2">Endoplasmic reticulum</location>
    </subcellularLocation>
    <subcellularLocation>
        <location evidence="3">Membrane</location>
    </subcellularLocation>
    <subcellularLocation>
        <location evidence="1">Mitochondrion</location>
    </subcellularLocation>
</comment>
<keyword evidence="4" id="KW-0256">Endoplasmic reticulum</keyword>
<evidence type="ECO:0000256" key="6">
    <source>
        <dbReference type="ARBA" id="ARBA00023136"/>
    </source>
</evidence>
<sequence length="823" mass="91225">MFRKSTDNGMLVLYEPEVDSSQVSYDVILVHGARGHRTRSFTHQNGVCWPKDLLPLNKSDIRVMSWGWDSKGIRYGTMSANSLEDHALALLADIAVYRPEQLDQRPMIFIAHSIGGNIVKESNPNSNNELTYTQALLTSTHQAVKFELCYGSIIFLGTPHHHGLRLVTCFRLYRHLPGFYADPWTKQLREDSDWLEKQTKRFNENDRLCDLRSWSFYETISINVPFYKKIVVDQNSATLGQSEEIVRPLDSDHFNLGRFPNENDANYLRVQDAISSWNRWMESKQGEIRDPVFSHHSTENHEPAADSTLNLHDAAPTISVVIHHTQVESLLEAAIDIDSTKNKIIYSTLAKHNLTAEISTTEDSEHIRRSIDLKFSILGKSKVHSRTFIVENHLKSSTNLTHDHSTPAASVNLLSTSKTPPLYHHTDDKVIESLRSENSQVLQASKELGKISLDPPKSITDIQSLKVKSFTSPSSISLPQGSMKAWSDKISGQSSHLTTAEGIAIGASSIAGVNLLTSIASAYTSRQALEQSRISTKASAWSANISAATYAMNKDKIERDEQRNQELTSSSSKKITTTQPQSIDMTVATSLAKIANHAPPEIIFPSVPKNEPIRRDSRDSNDDGDGPTGTFAYTNDGTAILQTNGQDAYSMRTMDSSKEYAHISKTTNTKHDNSSSAHSSISIYLDSQDTAPVPHVEIPPSTRSSSKFKPPSASSPGIAAEKTQSSSPQQESQVIASTAPKHTSTGKESISSGIAHTSGPTLTQDEIKVPRPTRTEAKSNRERGRRESVCMYVCVRVLLKNKQEKLGVTTMYSSGFDLLFFLL</sequence>
<evidence type="ECO:0000313" key="9">
    <source>
        <dbReference type="Proteomes" id="UP000322873"/>
    </source>
</evidence>
<feature type="compositionally biased region" description="Basic and acidic residues" evidence="7">
    <location>
        <begin position="765"/>
        <end position="783"/>
    </location>
</feature>